<gene>
    <name evidence="7" type="ORF">NP493_558g01014</name>
</gene>
<feature type="region of interest" description="Disordered" evidence="5">
    <location>
        <begin position="223"/>
        <end position="322"/>
    </location>
</feature>
<dbReference type="PANTHER" id="PTHR24340:SF41">
    <property type="entry name" value="MUSCLE-SPECIFIC HOMEOBOX PROTEIN TINMAN-RELATED"/>
    <property type="match status" value="1"/>
</dbReference>
<dbReference type="GO" id="GO:0005634">
    <property type="term" value="C:nucleus"/>
    <property type="evidence" value="ECO:0007669"/>
    <property type="project" value="UniProtKB-SubCell"/>
</dbReference>
<proteinExistence type="predicted"/>
<dbReference type="PANTHER" id="PTHR24340">
    <property type="entry name" value="HOMEOBOX PROTEIN NKX"/>
    <property type="match status" value="1"/>
</dbReference>
<dbReference type="AlphaFoldDB" id="A0AAD9KUX1"/>
<comment type="subcellular location">
    <subcellularLocation>
        <location evidence="1 3 4">Nucleus</location>
    </subcellularLocation>
</comment>
<protein>
    <recommendedName>
        <fullName evidence="6">Homeobox domain-containing protein</fullName>
    </recommendedName>
</protein>
<dbReference type="PROSITE" id="PS50071">
    <property type="entry name" value="HOMEOBOX_2"/>
    <property type="match status" value="1"/>
</dbReference>
<keyword evidence="2" id="KW-0217">Developmental protein</keyword>
<keyword evidence="3 4" id="KW-0371">Homeobox</keyword>
<feature type="compositionally biased region" description="Basic and acidic residues" evidence="5">
    <location>
        <begin position="224"/>
        <end position="235"/>
    </location>
</feature>
<dbReference type="InterPro" id="IPR009057">
    <property type="entry name" value="Homeodomain-like_sf"/>
</dbReference>
<dbReference type="SUPFAM" id="SSF46689">
    <property type="entry name" value="Homeodomain-like"/>
    <property type="match status" value="1"/>
</dbReference>
<evidence type="ECO:0000256" key="3">
    <source>
        <dbReference type="PROSITE-ProRule" id="PRU00108"/>
    </source>
</evidence>
<dbReference type="SMART" id="SM00389">
    <property type="entry name" value="HOX"/>
    <property type="match status" value="1"/>
</dbReference>
<dbReference type="GO" id="GO:0030154">
    <property type="term" value="P:cell differentiation"/>
    <property type="evidence" value="ECO:0007669"/>
    <property type="project" value="TreeGrafter"/>
</dbReference>
<organism evidence="7 8">
    <name type="scientific">Ridgeia piscesae</name>
    <name type="common">Tubeworm</name>
    <dbReference type="NCBI Taxonomy" id="27915"/>
    <lineage>
        <taxon>Eukaryota</taxon>
        <taxon>Metazoa</taxon>
        <taxon>Spiralia</taxon>
        <taxon>Lophotrochozoa</taxon>
        <taxon>Annelida</taxon>
        <taxon>Polychaeta</taxon>
        <taxon>Sedentaria</taxon>
        <taxon>Canalipalpata</taxon>
        <taxon>Sabellida</taxon>
        <taxon>Siboglinidae</taxon>
        <taxon>Ridgeia</taxon>
    </lineage>
</organism>
<dbReference type="GO" id="GO:0000981">
    <property type="term" value="F:DNA-binding transcription factor activity, RNA polymerase II-specific"/>
    <property type="evidence" value="ECO:0007669"/>
    <property type="project" value="TreeGrafter"/>
</dbReference>
<dbReference type="Proteomes" id="UP001209878">
    <property type="component" value="Unassembled WGS sequence"/>
</dbReference>
<dbReference type="InterPro" id="IPR050394">
    <property type="entry name" value="Homeobox_NK-like"/>
</dbReference>
<feature type="domain" description="Homeobox" evidence="6">
    <location>
        <begin position="160"/>
        <end position="224"/>
    </location>
</feature>
<dbReference type="EMBL" id="JAODUO010000561">
    <property type="protein sequence ID" value="KAK2178114.1"/>
    <property type="molecule type" value="Genomic_DNA"/>
</dbReference>
<evidence type="ECO:0000256" key="4">
    <source>
        <dbReference type="RuleBase" id="RU000682"/>
    </source>
</evidence>
<keyword evidence="8" id="KW-1185">Reference proteome</keyword>
<keyword evidence="3 4" id="KW-0238">DNA-binding</keyword>
<evidence type="ECO:0000256" key="1">
    <source>
        <dbReference type="ARBA" id="ARBA00004123"/>
    </source>
</evidence>
<evidence type="ECO:0000256" key="2">
    <source>
        <dbReference type="ARBA" id="ARBA00022473"/>
    </source>
</evidence>
<evidence type="ECO:0000259" key="6">
    <source>
        <dbReference type="PROSITE" id="PS50071"/>
    </source>
</evidence>
<feature type="DNA-binding region" description="Homeobox" evidence="3">
    <location>
        <begin position="162"/>
        <end position="225"/>
    </location>
</feature>
<sequence length="412" mass="44244">MSFSPRHTTAFSVTDILSPIEESYKKTTIEASIPPLVPSYRGQAPGMGGAGGYHNYMPAMHHPAAGFQSQYCNGADLVHYADPAATLQARNNAAAAAAAAAGWYNSNPASDPRFAISRLMAPNSCSMSSMTSMSASCMNPMSSFGGLDHGCYSAMPFSLSQRRRRRILFTQAQIYELERRYKQQRYLSAPEREHLASMIGLTPTQFWGQVKIWFQNHRYKTKKCQKDKEKMDQHQKQSPRSPKRVAVPVLVKDGKPCSGTGSGANTGSAVSCNAHAQHSPSPEPVAAGQPQKGLTRVLPPAKTAPTAPQRPTPVSVSGPVQQRTVTTNTPGMVARPPGAVLQHHAGLHNSTLSHQAASCQSAGSTSSSRIGQTATDLGAMHAAHLAHSTGYVSHAATIDMMSRSCVFNDRTW</sequence>
<dbReference type="GO" id="GO:0000978">
    <property type="term" value="F:RNA polymerase II cis-regulatory region sequence-specific DNA binding"/>
    <property type="evidence" value="ECO:0007669"/>
    <property type="project" value="TreeGrafter"/>
</dbReference>
<dbReference type="InterPro" id="IPR001356">
    <property type="entry name" value="HD"/>
</dbReference>
<dbReference type="Pfam" id="PF00046">
    <property type="entry name" value="Homeodomain"/>
    <property type="match status" value="1"/>
</dbReference>
<comment type="caution">
    <text evidence="7">The sequence shown here is derived from an EMBL/GenBank/DDBJ whole genome shotgun (WGS) entry which is preliminary data.</text>
</comment>
<evidence type="ECO:0000313" key="7">
    <source>
        <dbReference type="EMBL" id="KAK2178114.1"/>
    </source>
</evidence>
<evidence type="ECO:0000256" key="5">
    <source>
        <dbReference type="SAM" id="MobiDB-lite"/>
    </source>
</evidence>
<evidence type="ECO:0000313" key="8">
    <source>
        <dbReference type="Proteomes" id="UP001209878"/>
    </source>
</evidence>
<name>A0AAD9KUX1_RIDPI</name>
<reference evidence="7" key="1">
    <citation type="journal article" date="2023" name="Mol. Biol. Evol.">
        <title>Third-Generation Sequencing Reveals the Adaptive Role of the Epigenome in Three Deep-Sea Polychaetes.</title>
        <authorList>
            <person name="Perez M."/>
            <person name="Aroh O."/>
            <person name="Sun Y."/>
            <person name="Lan Y."/>
            <person name="Juniper S.K."/>
            <person name="Young C.R."/>
            <person name="Angers B."/>
            <person name="Qian P.Y."/>
        </authorList>
    </citation>
    <scope>NUCLEOTIDE SEQUENCE</scope>
    <source>
        <strain evidence="7">R07B-5</strain>
    </source>
</reference>
<dbReference type="Gene3D" id="1.10.10.60">
    <property type="entry name" value="Homeodomain-like"/>
    <property type="match status" value="1"/>
</dbReference>
<dbReference type="CDD" id="cd00086">
    <property type="entry name" value="homeodomain"/>
    <property type="match status" value="1"/>
</dbReference>
<feature type="compositionally biased region" description="Polar residues" evidence="5">
    <location>
        <begin position="312"/>
        <end position="322"/>
    </location>
</feature>
<accession>A0AAD9KUX1</accession>
<keyword evidence="3 4" id="KW-0539">Nucleus</keyword>